<dbReference type="OrthoDB" id="9806726at2"/>
<protein>
    <submittedName>
        <fullName evidence="8">ABC transporter ATP-binding protein</fullName>
    </submittedName>
</protein>
<dbReference type="InterPro" id="IPR003439">
    <property type="entry name" value="ABC_transporter-like_ATP-bd"/>
</dbReference>
<comment type="function">
    <text evidence="6">Part of the ABC transporter complex HmuTUV involved in hemin import. Responsible for energy coupling to the transport system.</text>
</comment>
<evidence type="ECO:0000256" key="2">
    <source>
        <dbReference type="ARBA" id="ARBA00022448"/>
    </source>
</evidence>
<evidence type="ECO:0000256" key="5">
    <source>
        <dbReference type="ARBA" id="ARBA00022967"/>
    </source>
</evidence>
<keyword evidence="5" id="KW-1278">Translocase</keyword>
<evidence type="ECO:0000259" key="7">
    <source>
        <dbReference type="PROSITE" id="PS50893"/>
    </source>
</evidence>
<dbReference type="PANTHER" id="PTHR42794">
    <property type="entry name" value="HEMIN IMPORT ATP-BINDING PROTEIN HMUV"/>
    <property type="match status" value="1"/>
</dbReference>
<dbReference type="SMART" id="SM00382">
    <property type="entry name" value="AAA"/>
    <property type="match status" value="1"/>
</dbReference>
<dbReference type="InterPro" id="IPR027417">
    <property type="entry name" value="P-loop_NTPase"/>
</dbReference>
<dbReference type="EMBL" id="VWPK01000011">
    <property type="protein sequence ID" value="KAA5612545.1"/>
    <property type="molecule type" value="Genomic_DNA"/>
</dbReference>
<name>A0A5M6IYT7_9PROT</name>
<feature type="domain" description="ABC transporter" evidence="7">
    <location>
        <begin position="3"/>
        <end position="234"/>
    </location>
</feature>
<dbReference type="Proteomes" id="UP000325255">
    <property type="component" value="Unassembled WGS sequence"/>
</dbReference>
<keyword evidence="2" id="KW-0813">Transport</keyword>
<evidence type="ECO:0000256" key="4">
    <source>
        <dbReference type="ARBA" id="ARBA00022840"/>
    </source>
</evidence>
<dbReference type="AlphaFoldDB" id="A0A5M6IYT7"/>
<organism evidence="8 9">
    <name type="scientific">Rhodovastum atsumiense</name>
    <dbReference type="NCBI Taxonomy" id="504468"/>
    <lineage>
        <taxon>Bacteria</taxon>
        <taxon>Pseudomonadati</taxon>
        <taxon>Pseudomonadota</taxon>
        <taxon>Alphaproteobacteria</taxon>
        <taxon>Acetobacterales</taxon>
        <taxon>Acetobacteraceae</taxon>
        <taxon>Rhodovastum</taxon>
    </lineage>
</organism>
<dbReference type="GO" id="GO:0016887">
    <property type="term" value="F:ATP hydrolysis activity"/>
    <property type="evidence" value="ECO:0007669"/>
    <property type="project" value="InterPro"/>
</dbReference>
<dbReference type="RefSeq" id="WP_150040360.1">
    <property type="nucleotide sequence ID" value="NZ_OW485601.1"/>
</dbReference>
<comment type="caution">
    <text evidence="8">The sequence shown here is derived from an EMBL/GenBank/DDBJ whole genome shotgun (WGS) entry which is preliminary data.</text>
</comment>
<dbReference type="InterPro" id="IPR003593">
    <property type="entry name" value="AAA+_ATPase"/>
</dbReference>
<accession>A0A5M6IYT7</accession>
<evidence type="ECO:0000256" key="1">
    <source>
        <dbReference type="ARBA" id="ARBA00005417"/>
    </source>
</evidence>
<keyword evidence="4 8" id="KW-0067">ATP-binding</keyword>
<dbReference type="PROSITE" id="PS50893">
    <property type="entry name" value="ABC_TRANSPORTER_2"/>
    <property type="match status" value="1"/>
</dbReference>
<dbReference type="FunFam" id="3.40.50.300:FF:000134">
    <property type="entry name" value="Iron-enterobactin ABC transporter ATP-binding protein"/>
    <property type="match status" value="1"/>
</dbReference>
<keyword evidence="9" id="KW-1185">Reference proteome</keyword>
<evidence type="ECO:0000313" key="9">
    <source>
        <dbReference type="Proteomes" id="UP000325255"/>
    </source>
</evidence>
<evidence type="ECO:0000256" key="3">
    <source>
        <dbReference type="ARBA" id="ARBA00022741"/>
    </source>
</evidence>
<dbReference type="CDD" id="cd03214">
    <property type="entry name" value="ABC_Iron-Siderophores_B12_Hemin"/>
    <property type="match status" value="1"/>
</dbReference>
<evidence type="ECO:0000256" key="6">
    <source>
        <dbReference type="ARBA" id="ARBA00037066"/>
    </source>
</evidence>
<dbReference type="GO" id="GO:0005524">
    <property type="term" value="F:ATP binding"/>
    <property type="evidence" value="ECO:0007669"/>
    <property type="project" value="UniProtKB-KW"/>
</dbReference>
<dbReference type="PANTHER" id="PTHR42794:SF1">
    <property type="entry name" value="HEMIN IMPORT ATP-BINDING PROTEIN HMUV"/>
    <property type="match status" value="1"/>
</dbReference>
<evidence type="ECO:0000313" key="8">
    <source>
        <dbReference type="EMBL" id="KAA5612545.1"/>
    </source>
</evidence>
<proteinExistence type="inferred from homology"/>
<gene>
    <name evidence="8" type="ORF">F1189_08795</name>
</gene>
<comment type="similarity">
    <text evidence="1">Belongs to the ABC transporter superfamily.</text>
</comment>
<dbReference type="Pfam" id="PF00005">
    <property type="entry name" value="ABC_tran"/>
    <property type="match status" value="1"/>
</dbReference>
<sequence length="254" mass="27732">MILKADQIGWSVRGTSIVRDVSLTVAEGEMVGLIGPNGSGKSSLLRLLSGVLRPATGQVWLEGRPLAHMRRREIAQAMAVVEQQAETTDRITVRDAVELGRTPWLSALRPWSDVDNAIVTEALAMVKMSDFATRDWATLSGGERQRVHIARALAQRPRVLLLDEPTNHLDIHHQISILQLIAGLSLTTVIALHDLNQAMGCDRLGVMHRGHLVALGPPAEVLRASLLHDVFGVRASFLTDPADGARIIRFHSLS</sequence>
<keyword evidence="3" id="KW-0547">Nucleotide-binding</keyword>
<reference evidence="8 9" key="1">
    <citation type="submission" date="2019-09" db="EMBL/GenBank/DDBJ databases">
        <title>Genome sequence of Rhodovastum atsumiense, a diverse member of the Acetobacteraceae family of non-sulfur purple photosynthetic bacteria.</title>
        <authorList>
            <person name="Meyer T."/>
            <person name="Kyndt J."/>
        </authorList>
    </citation>
    <scope>NUCLEOTIDE SEQUENCE [LARGE SCALE GENOMIC DNA]</scope>
    <source>
        <strain evidence="8 9">DSM 21279</strain>
    </source>
</reference>
<dbReference type="Gene3D" id="3.40.50.300">
    <property type="entry name" value="P-loop containing nucleotide triphosphate hydrolases"/>
    <property type="match status" value="1"/>
</dbReference>
<dbReference type="SUPFAM" id="SSF52540">
    <property type="entry name" value="P-loop containing nucleoside triphosphate hydrolases"/>
    <property type="match status" value="1"/>
</dbReference>